<evidence type="ECO:0000256" key="1">
    <source>
        <dbReference type="ARBA" id="ARBA00010617"/>
    </source>
</evidence>
<dbReference type="GO" id="GO:0005506">
    <property type="term" value="F:iron ion binding"/>
    <property type="evidence" value="ECO:0007669"/>
    <property type="project" value="InterPro"/>
</dbReference>
<evidence type="ECO:0000313" key="3">
    <source>
        <dbReference type="Proteomes" id="UP000245212"/>
    </source>
</evidence>
<gene>
    <name evidence="2" type="ORF">DD235_00380</name>
</gene>
<comment type="caution">
    <text evidence="2">The sequence shown here is derived from an EMBL/GenBank/DDBJ whole genome shotgun (WGS) entry which is preliminary data.</text>
</comment>
<dbReference type="AlphaFoldDB" id="A0A2V1K394"/>
<dbReference type="InterPro" id="IPR001128">
    <property type="entry name" value="Cyt_P450"/>
</dbReference>
<dbReference type="EMBL" id="QETA01000001">
    <property type="protein sequence ID" value="PWF24693.1"/>
    <property type="molecule type" value="Genomic_DNA"/>
</dbReference>
<dbReference type="Pfam" id="PF00067">
    <property type="entry name" value="p450"/>
    <property type="match status" value="1"/>
</dbReference>
<protein>
    <submittedName>
        <fullName evidence="2">Cytochrome P450</fullName>
    </submittedName>
</protein>
<dbReference type="InterPro" id="IPR036396">
    <property type="entry name" value="Cyt_P450_sf"/>
</dbReference>
<dbReference type="GO" id="GO:0020037">
    <property type="term" value="F:heme binding"/>
    <property type="evidence" value="ECO:0007669"/>
    <property type="project" value="InterPro"/>
</dbReference>
<name>A0A2V1K394_9BURK</name>
<dbReference type="Gene3D" id="1.10.630.10">
    <property type="entry name" value="Cytochrome P450"/>
    <property type="match status" value="1"/>
</dbReference>
<dbReference type="PRINTS" id="PR00359">
    <property type="entry name" value="BP450"/>
</dbReference>
<accession>A0A2V1K394</accession>
<dbReference type="PANTHER" id="PTHR46696">
    <property type="entry name" value="P450, PUTATIVE (EUROFUNG)-RELATED"/>
    <property type="match status" value="1"/>
</dbReference>
<dbReference type="RefSeq" id="WP_109060098.1">
    <property type="nucleotide sequence ID" value="NZ_QETA01000001.1"/>
</dbReference>
<reference evidence="3" key="1">
    <citation type="submission" date="2018-05" db="EMBL/GenBank/DDBJ databases">
        <authorList>
            <person name="Li Y."/>
        </authorList>
    </citation>
    <scope>NUCLEOTIDE SEQUENCE [LARGE SCALE GENOMIC DNA]</scope>
    <source>
        <strain evidence="3">3d-2-2</strain>
    </source>
</reference>
<sequence>MTHDPTLHAAPLTEDGAGGWVVTGHAEVCRILADHDTFSSRVSRHLAVPNGMDPPEHSRYRALIEPHFSAARMAELAPRCQAICDDLVGALAHGDAIEAMAGLADPFALRLQCAFLGWNDSRHTPLQDWIQQKNAAVASGNPQALEAVAHSFDTTIRTILAERRSRSDAFPDDITTALLHSTLDGQPLDDAVLVSILRNWTVGELGTIAASAGILLHWLATHPDLQSALRRQPEDITAANDEILRIRAPLPSNRRITTRACTLAGIDLPAGARLTLMWGAANRDASVFDAPLECRPARSPAANLLYGAGIHACPGAGMSRMALDTLIRTTLARTRHIEPARAIETQPASSPASGFALLGLHLHPLLPEKSA</sequence>
<keyword evidence="3" id="KW-1185">Reference proteome</keyword>
<comment type="similarity">
    <text evidence="1">Belongs to the cytochrome P450 family.</text>
</comment>
<dbReference type="Proteomes" id="UP000245212">
    <property type="component" value="Unassembled WGS sequence"/>
</dbReference>
<proteinExistence type="inferred from homology"/>
<dbReference type="GO" id="GO:0004497">
    <property type="term" value="F:monooxygenase activity"/>
    <property type="evidence" value="ECO:0007669"/>
    <property type="project" value="InterPro"/>
</dbReference>
<dbReference type="PANTHER" id="PTHR46696:SF6">
    <property type="entry name" value="P450, PUTATIVE (EUROFUNG)-RELATED"/>
    <property type="match status" value="1"/>
</dbReference>
<evidence type="ECO:0000313" key="2">
    <source>
        <dbReference type="EMBL" id="PWF24693.1"/>
    </source>
</evidence>
<dbReference type="SUPFAM" id="SSF48264">
    <property type="entry name" value="Cytochrome P450"/>
    <property type="match status" value="1"/>
</dbReference>
<organism evidence="2 3">
    <name type="scientific">Corticimicrobacter populi</name>
    <dbReference type="NCBI Taxonomy" id="2175229"/>
    <lineage>
        <taxon>Bacteria</taxon>
        <taxon>Pseudomonadati</taxon>
        <taxon>Pseudomonadota</taxon>
        <taxon>Betaproteobacteria</taxon>
        <taxon>Burkholderiales</taxon>
        <taxon>Alcaligenaceae</taxon>
        <taxon>Corticimicrobacter</taxon>
    </lineage>
</organism>
<dbReference type="GO" id="GO:0016705">
    <property type="term" value="F:oxidoreductase activity, acting on paired donors, with incorporation or reduction of molecular oxygen"/>
    <property type="evidence" value="ECO:0007669"/>
    <property type="project" value="InterPro"/>
</dbReference>
<dbReference type="InterPro" id="IPR002397">
    <property type="entry name" value="Cyt_P450_B"/>
</dbReference>